<dbReference type="InterPro" id="IPR009014">
    <property type="entry name" value="Transketo_C/PFOR_II"/>
</dbReference>
<comment type="cofactor">
    <cofactor evidence="1">
        <name>[4Fe-4S] cluster</name>
        <dbReference type="ChEBI" id="CHEBI:49883"/>
    </cofactor>
</comment>
<dbReference type="SUPFAM" id="SSF52922">
    <property type="entry name" value="TK C-terminal domain-like"/>
    <property type="match status" value="1"/>
</dbReference>
<evidence type="ECO:0000256" key="9">
    <source>
        <dbReference type="ARBA" id="ARBA00023004"/>
    </source>
</evidence>
<sequence>SDTIKHKDKGMSELLHAAGGIELLLLGNESIVRGALEAGVAYVTTYPGTPASEIGDFFYKIAADTDLYFEYSINEKVGLEFAMGAAFAGARSLCAMKHVGLNVAADALCTMAYSGVIGGLVIVSTDDPGCHSSQNEQDNRYYGRLANLPLLEPASPGEALEMTREAFALSEKLALPVIIRTTTRVSHMRAPVFLGPRKKIVKTGKIEVDPERFVSIPAYARANHLRLLHQMEQAVHKSEDSDFNRVEGRQNAPLGVITSGISYNYVWDALQEMQCQEQVAVLKIGFSHPFPKRKVAQFLQNKHTVLVVEELEPLLEKEVMISLAENSLRVHVLGKSDGTLPIAGEFTPDLVFQALELLVSGTTAPHESKKITPSPAPRPPTLCAGCPHRASYYAVLSATSGKAIFHTDIGCYTLGVLPPLRINHYTVNMGSSINTAAAMSRVSDLPVFAFIGDSTFYHSGITGLINAIHNKHRFVIVILDNYTTAMTGHQPHPGSSKTLMLKGEKGVSLENVVSGCGVENMKVVDPMNLCQTIEAMQWALKQDDLTVIISRSPCALLKGLETQKKVKSYRVEPSLCRSSGPPPESDVCLQGLDRWRILSKSTQVAFMKRAFPDPELFLKNDPNSGQKSRLPGRSDGWTMPDLDSSLWKKWLYGSGNSAGMLTQFTTLEAQAEAIRCLSCETCYYCHNCVDNFACPAIFNKDGQISIDQLQCIGCGVCAQLCPNGAIEPVPEALP</sequence>
<dbReference type="InterPro" id="IPR011766">
    <property type="entry name" value="TPP_enzyme_TPP-bd"/>
</dbReference>
<evidence type="ECO:0000256" key="10">
    <source>
        <dbReference type="ARBA" id="ARBA00023014"/>
    </source>
</evidence>
<gene>
    <name evidence="14" type="primary">iorA</name>
    <name evidence="14" type="ORF">ACFL27_27330</name>
</gene>
<keyword evidence="9" id="KW-0408">Iron</keyword>
<dbReference type="PROSITE" id="PS51379">
    <property type="entry name" value="4FE4S_FER_2"/>
    <property type="match status" value="1"/>
</dbReference>
<dbReference type="NCBIfam" id="TIGR03336">
    <property type="entry name" value="IOR_alpha"/>
    <property type="match status" value="1"/>
</dbReference>
<evidence type="ECO:0000313" key="15">
    <source>
        <dbReference type="Proteomes" id="UP001594351"/>
    </source>
</evidence>
<dbReference type="Gene3D" id="3.40.50.920">
    <property type="match status" value="1"/>
</dbReference>
<name>A0ABV6Z644_UNCC1</name>
<dbReference type="Gene3D" id="3.30.70.20">
    <property type="match status" value="1"/>
</dbReference>
<evidence type="ECO:0000256" key="7">
    <source>
        <dbReference type="ARBA" id="ARBA00022982"/>
    </source>
</evidence>
<keyword evidence="7" id="KW-0249">Electron transport</keyword>
<organism evidence="14 15">
    <name type="scientific">candidate division CSSED10-310 bacterium</name>
    <dbReference type="NCBI Taxonomy" id="2855610"/>
    <lineage>
        <taxon>Bacteria</taxon>
        <taxon>Bacteria division CSSED10-310</taxon>
    </lineage>
</organism>
<keyword evidence="5" id="KW-0004">4Fe-4S</keyword>
<dbReference type="InterPro" id="IPR017896">
    <property type="entry name" value="4Fe4S_Fe-S-bd"/>
</dbReference>
<dbReference type="InterPro" id="IPR045025">
    <property type="entry name" value="HACL1-like"/>
</dbReference>
<comment type="caution">
    <text evidence="14">The sequence shown here is derived from an EMBL/GenBank/DDBJ whole genome shotgun (WGS) entry which is preliminary data.</text>
</comment>
<dbReference type="GO" id="GO:0043805">
    <property type="term" value="F:indolepyruvate ferredoxin oxidoreductase activity"/>
    <property type="evidence" value="ECO:0007669"/>
    <property type="project" value="UniProtKB-EC"/>
</dbReference>
<proteinExistence type="predicted"/>
<accession>A0ABV6Z644</accession>
<evidence type="ECO:0000259" key="13">
    <source>
        <dbReference type="PROSITE" id="PS51379"/>
    </source>
</evidence>
<evidence type="ECO:0000256" key="6">
    <source>
        <dbReference type="ARBA" id="ARBA00022723"/>
    </source>
</evidence>
<dbReference type="Pfam" id="PF00037">
    <property type="entry name" value="Fer4"/>
    <property type="match status" value="1"/>
</dbReference>
<evidence type="ECO:0000256" key="1">
    <source>
        <dbReference type="ARBA" id="ARBA00001966"/>
    </source>
</evidence>
<evidence type="ECO:0000256" key="5">
    <source>
        <dbReference type="ARBA" id="ARBA00022485"/>
    </source>
</evidence>
<dbReference type="CDD" id="cd02008">
    <property type="entry name" value="TPP_IOR_alpha"/>
    <property type="match status" value="1"/>
</dbReference>
<dbReference type="SUPFAM" id="SSF52518">
    <property type="entry name" value="Thiamin diphosphate-binding fold (THDP-binding)"/>
    <property type="match status" value="2"/>
</dbReference>
<keyword evidence="6" id="KW-0479">Metal-binding</keyword>
<dbReference type="PROSITE" id="PS00198">
    <property type="entry name" value="4FE4S_FER_1"/>
    <property type="match status" value="1"/>
</dbReference>
<dbReference type="Pfam" id="PF01855">
    <property type="entry name" value="POR_N"/>
    <property type="match status" value="1"/>
</dbReference>
<dbReference type="EC" id="1.2.7.8" evidence="12"/>
<dbReference type="Pfam" id="PF02775">
    <property type="entry name" value="TPP_enzyme_C"/>
    <property type="match status" value="1"/>
</dbReference>
<dbReference type="EMBL" id="JBHPBY010000644">
    <property type="protein sequence ID" value="MFC1853913.1"/>
    <property type="molecule type" value="Genomic_DNA"/>
</dbReference>
<dbReference type="PANTHER" id="PTHR43710:SF7">
    <property type="entry name" value="INDOLEPYRUVATE OXIDOREDUCTASE SUBUNIT IORA"/>
    <property type="match status" value="1"/>
</dbReference>
<dbReference type="Proteomes" id="UP001594351">
    <property type="component" value="Unassembled WGS sequence"/>
</dbReference>
<keyword evidence="10" id="KW-0411">Iron-sulfur</keyword>
<evidence type="ECO:0000256" key="11">
    <source>
        <dbReference type="ARBA" id="ARBA00048332"/>
    </source>
</evidence>
<keyword evidence="15" id="KW-1185">Reference proteome</keyword>
<evidence type="ECO:0000256" key="8">
    <source>
        <dbReference type="ARBA" id="ARBA00023002"/>
    </source>
</evidence>
<evidence type="ECO:0000256" key="3">
    <source>
        <dbReference type="ARBA" id="ARBA00011238"/>
    </source>
</evidence>
<keyword evidence="8 14" id="KW-0560">Oxidoreductase</keyword>
<reference evidence="14 15" key="1">
    <citation type="submission" date="2024-09" db="EMBL/GenBank/DDBJ databases">
        <title>Laminarin stimulates single cell rates of sulfate reduction while oxygen inhibits transcriptomic activity in coastal marine sediment.</title>
        <authorList>
            <person name="Lindsay M."/>
            <person name="Orcutt B."/>
            <person name="Emerson D."/>
            <person name="Stepanauskas R."/>
            <person name="D'Angelo T."/>
        </authorList>
    </citation>
    <scope>NUCLEOTIDE SEQUENCE [LARGE SCALE GENOMIC DNA]</scope>
    <source>
        <strain evidence="14">SAG AM-311-K15</strain>
    </source>
</reference>
<evidence type="ECO:0000256" key="12">
    <source>
        <dbReference type="NCBIfam" id="TIGR03336"/>
    </source>
</evidence>
<dbReference type="CDD" id="cd07034">
    <property type="entry name" value="TPP_PYR_PFOR_IOR-alpha_like"/>
    <property type="match status" value="1"/>
</dbReference>
<keyword evidence="4" id="KW-0813">Transport</keyword>
<evidence type="ECO:0000313" key="14">
    <source>
        <dbReference type="EMBL" id="MFC1853913.1"/>
    </source>
</evidence>
<comment type="subunit">
    <text evidence="3">Heterodimer of the IorA and IorB subunits.</text>
</comment>
<evidence type="ECO:0000256" key="2">
    <source>
        <dbReference type="ARBA" id="ARBA00002995"/>
    </source>
</evidence>
<dbReference type="PANTHER" id="PTHR43710">
    <property type="entry name" value="2-HYDROXYACYL-COA LYASE"/>
    <property type="match status" value="1"/>
</dbReference>
<dbReference type="InterPro" id="IPR017900">
    <property type="entry name" value="4Fe4S_Fe_S_CS"/>
</dbReference>
<dbReference type="InterPro" id="IPR017721">
    <property type="entry name" value="IorA"/>
</dbReference>
<dbReference type="InterPro" id="IPR002880">
    <property type="entry name" value="Pyrv_Fd/Flavodoxin_OxRdtase_N"/>
</dbReference>
<comment type="function">
    <text evidence="2">Catalyzes the ferredoxin-dependent oxidative decarboxylation of arylpyruvates.</text>
</comment>
<comment type="catalytic activity">
    <reaction evidence="11">
        <text>indole-3-pyruvate + 2 oxidized [2Fe-2S]-[ferredoxin] + CoA = (indol-3-yl)acetyl-CoA + 2 reduced [2Fe-2S]-[ferredoxin] + CO2 + H(+)</text>
        <dbReference type="Rhea" id="RHEA:12645"/>
        <dbReference type="Rhea" id="RHEA-COMP:10000"/>
        <dbReference type="Rhea" id="RHEA-COMP:10001"/>
        <dbReference type="ChEBI" id="CHEBI:15378"/>
        <dbReference type="ChEBI" id="CHEBI:16526"/>
        <dbReference type="ChEBI" id="CHEBI:17640"/>
        <dbReference type="ChEBI" id="CHEBI:33737"/>
        <dbReference type="ChEBI" id="CHEBI:33738"/>
        <dbReference type="ChEBI" id="CHEBI:57271"/>
        <dbReference type="ChEBI" id="CHEBI:57287"/>
        <dbReference type="EC" id="1.2.7.8"/>
    </reaction>
</comment>
<feature type="non-terminal residue" evidence="14">
    <location>
        <position position="1"/>
    </location>
</feature>
<dbReference type="Gene3D" id="3.40.50.970">
    <property type="match status" value="2"/>
</dbReference>
<evidence type="ECO:0000256" key="4">
    <source>
        <dbReference type="ARBA" id="ARBA00022448"/>
    </source>
</evidence>
<dbReference type="SUPFAM" id="SSF54862">
    <property type="entry name" value="4Fe-4S ferredoxins"/>
    <property type="match status" value="1"/>
</dbReference>
<protein>
    <recommendedName>
        <fullName evidence="12">Indolepyruvate ferredoxin oxidoreductase subunit alpha</fullName>
        <ecNumber evidence="12">1.2.7.8</ecNumber>
    </recommendedName>
</protein>
<dbReference type="InterPro" id="IPR029061">
    <property type="entry name" value="THDP-binding"/>
</dbReference>
<feature type="domain" description="4Fe-4S ferredoxin-type" evidence="13">
    <location>
        <begin position="702"/>
        <end position="731"/>
    </location>
</feature>